<organism evidence="6 7">
    <name type="scientific">Pseudozyma flocculosa</name>
    <dbReference type="NCBI Taxonomy" id="84751"/>
    <lineage>
        <taxon>Eukaryota</taxon>
        <taxon>Fungi</taxon>
        <taxon>Dikarya</taxon>
        <taxon>Basidiomycota</taxon>
        <taxon>Ustilaginomycotina</taxon>
        <taxon>Ustilaginomycetes</taxon>
        <taxon>Ustilaginales</taxon>
        <taxon>Ustilaginaceae</taxon>
        <taxon>Pseudozyma</taxon>
    </lineage>
</organism>
<dbReference type="InterPro" id="IPR036428">
    <property type="entry name" value="PCD_sf"/>
</dbReference>
<evidence type="ECO:0000256" key="2">
    <source>
        <dbReference type="ARBA" id="ARBA00006472"/>
    </source>
</evidence>
<dbReference type="OrthoDB" id="277398at2759"/>
<dbReference type="EMBL" id="OOIP01000001">
    <property type="protein sequence ID" value="SPO34924.1"/>
    <property type="molecule type" value="Genomic_DNA"/>
</dbReference>
<dbReference type="PANTHER" id="PTHR42805:SF1">
    <property type="entry name" value="PTERIN-4-ALPHA-CARBINOLAMINE DEHYDRATASE-RELATED"/>
    <property type="match status" value="1"/>
</dbReference>
<dbReference type="Proteomes" id="UP000323386">
    <property type="component" value="Unassembled WGS sequence"/>
</dbReference>
<dbReference type="GO" id="GO:0008124">
    <property type="term" value="F:4-alpha-hydroxytetrahydrobiopterin dehydratase activity"/>
    <property type="evidence" value="ECO:0007669"/>
    <property type="project" value="UniProtKB-EC"/>
</dbReference>
<proteinExistence type="inferred from homology"/>
<comment type="similarity">
    <text evidence="2">Belongs to the pterin-4-alpha-carbinolamine dehydratase family.</text>
</comment>
<evidence type="ECO:0000313" key="7">
    <source>
        <dbReference type="Proteomes" id="UP000323386"/>
    </source>
</evidence>
<dbReference type="InterPro" id="IPR001533">
    <property type="entry name" value="Pterin_deHydtase"/>
</dbReference>
<dbReference type="Gene3D" id="3.30.1360.20">
    <property type="entry name" value="Transcriptional coactivator/pterin dehydratase"/>
    <property type="match status" value="1"/>
</dbReference>
<dbReference type="Pfam" id="PF01329">
    <property type="entry name" value="Pterin_4a"/>
    <property type="match status" value="1"/>
</dbReference>
<evidence type="ECO:0000256" key="3">
    <source>
        <dbReference type="ARBA" id="ARBA00013252"/>
    </source>
</evidence>
<dbReference type="InterPro" id="IPR050376">
    <property type="entry name" value="Pterin-4-alpha-carb_dehyd"/>
</dbReference>
<sequence>MSSTGGRVSGSNPLPSKCEPCSRSAVPLGADEVEGLLQALDGWYLSPQPQTLRSAKQPNPDGLKKSFKFKDWSTAQTFVNALGQEAEAEGHHPAIMVEWGRVSVWWWSHSIKGLHKNDFIMASRTDMLAERADGYKPLKPKTP</sequence>
<protein>
    <recommendedName>
        <fullName evidence="3">4a-hydroxytetrahydrobiopterin dehydratase</fullName>
        <ecNumber evidence="3">4.2.1.96</ecNumber>
    </recommendedName>
</protein>
<evidence type="ECO:0000313" key="6">
    <source>
        <dbReference type="EMBL" id="SPO34924.1"/>
    </source>
</evidence>
<gene>
    <name evidence="6" type="ORF">PSFLO_00395</name>
</gene>
<evidence type="ECO:0000256" key="4">
    <source>
        <dbReference type="ARBA" id="ARBA00023239"/>
    </source>
</evidence>
<reference evidence="6 7" key="1">
    <citation type="submission" date="2018-03" db="EMBL/GenBank/DDBJ databases">
        <authorList>
            <person name="Guldener U."/>
        </authorList>
    </citation>
    <scope>NUCLEOTIDE SEQUENCE [LARGE SCALE GENOMIC DNA]</scope>
    <source>
        <strain evidence="6 7">DAOM196992</strain>
    </source>
</reference>
<keyword evidence="4" id="KW-0456">Lyase</keyword>
<evidence type="ECO:0000256" key="5">
    <source>
        <dbReference type="SAM" id="MobiDB-lite"/>
    </source>
</evidence>
<evidence type="ECO:0000256" key="1">
    <source>
        <dbReference type="ARBA" id="ARBA00001554"/>
    </source>
</evidence>
<dbReference type="AlphaFoldDB" id="A0A5C3ERJ9"/>
<comment type="catalytic activity">
    <reaction evidence="1">
        <text>(4aS,6R)-4a-hydroxy-L-erythro-5,6,7,8-tetrahydrobiopterin = (6R)-L-erythro-6,7-dihydrobiopterin + H2O</text>
        <dbReference type="Rhea" id="RHEA:11920"/>
        <dbReference type="ChEBI" id="CHEBI:15377"/>
        <dbReference type="ChEBI" id="CHEBI:15642"/>
        <dbReference type="ChEBI" id="CHEBI:43120"/>
        <dbReference type="EC" id="4.2.1.96"/>
    </reaction>
</comment>
<dbReference type="CDD" id="cd00913">
    <property type="entry name" value="PCD_DCoH_subfamily_a"/>
    <property type="match status" value="1"/>
</dbReference>
<dbReference type="EC" id="4.2.1.96" evidence="3"/>
<feature type="compositionally biased region" description="Polar residues" evidence="5">
    <location>
        <begin position="1"/>
        <end position="14"/>
    </location>
</feature>
<keyword evidence="7" id="KW-1185">Reference proteome</keyword>
<dbReference type="GO" id="GO:0006729">
    <property type="term" value="P:tetrahydrobiopterin biosynthetic process"/>
    <property type="evidence" value="ECO:0007669"/>
    <property type="project" value="InterPro"/>
</dbReference>
<feature type="region of interest" description="Disordered" evidence="5">
    <location>
        <begin position="1"/>
        <end position="23"/>
    </location>
</feature>
<accession>A0A5C3ERJ9</accession>
<dbReference type="PANTHER" id="PTHR42805">
    <property type="entry name" value="PTERIN-4-ALPHA-CARBINOLAMINE DEHYDRATASE-RELATED"/>
    <property type="match status" value="1"/>
</dbReference>
<dbReference type="HAMAP" id="MF_00434">
    <property type="entry name" value="Pterin_4_alpha"/>
    <property type="match status" value="1"/>
</dbReference>
<name>A0A5C3ERJ9_9BASI</name>
<dbReference type="SUPFAM" id="SSF55248">
    <property type="entry name" value="PCD-like"/>
    <property type="match status" value="1"/>
</dbReference>